<dbReference type="InterPro" id="IPR039448">
    <property type="entry name" value="Beta_helix"/>
</dbReference>
<comment type="caution">
    <text evidence="2">The sequence shown here is derived from an EMBL/GenBank/DDBJ whole genome shotgun (WGS) entry which is preliminary data.</text>
</comment>
<protein>
    <submittedName>
        <fullName evidence="2">Pectin lyase fold/virulence factor</fullName>
    </submittedName>
</protein>
<dbReference type="OrthoDB" id="313173at2759"/>
<dbReference type="Pfam" id="PF13229">
    <property type="entry name" value="Beta_helix"/>
    <property type="match status" value="2"/>
</dbReference>
<gene>
    <name evidence="2" type="ORF">PPERSA_01646</name>
</gene>
<dbReference type="SUPFAM" id="SSF51126">
    <property type="entry name" value="Pectin lyase-like"/>
    <property type="match status" value="3"/>
</dbReference>
<dbReference type="PANTHER" id="PTHR11319">
    <property type="entry name" value="G PROTEIN-COUPLED RECEPTOR-RELATED"/>
    <property type="match status" value="1"/>
</dbReference>
<reference evidence="2 3" key="1">
    <citation type="journal article" date="2015" name="Sci. Rep.">
        <title>Genome of the facultative scuticociliatosis pathogen Pseudocohnilembus persalinus provides insight into its virulence through horizontal gene transfer.</title>
        <authorList>
            <person name="Xiong J."/>
            <person name="Wang G."/>
            <person name="Cheng J."/>
            <person name="Tian M."/>
            <person name="Pan X."/>
            <person name="Warren A."/>
            <person name="Jiang C."/>
            <person name="Yuan D."/>
            <person name="Miao W."/>
        </authorList>
    </citation>
    <scope>NUCLEOTIDE SEQUENCE [LARGE SCALE GENOMIC DNA]</scope>
    <source>
        <strain evidence="2">36N120E</strain>
    </source>
</reference>
<dbReference type="GO" id="GO:0016829">
    <property type="term" value="F:lyase activity"/>
    <property type="evidence" value="ECO:0007669"/>
    <property type="project" value="UniProtKB-KW"/>
</dbReference>
<dbReference type="OMA" id="YCIGANT"/>
<dbReference type="InterPro" id="IPR006626">
    <property type="entry name" value="PbH1"/>
</dbReference>
<dbReference type="InParanoid" id="A0A0V0R1S0"/>
<dbReference type="AlphaFoldDB" id="A0A0V0R1S0"/>
<evidence type="ECO:0000313" key="3">
    <source>
        <dbReference type="Proteomes" id="UP000054937"/>
    </source>
</evidence>
<dbReference type="SMART" id="SM00710">
    <property type="entry name" value="PbH1"/>
    <property type="match status" value="12"/>
</dbReference>
<keyword evidence="3" id="KW-1185">Reference proteome</keyword>
<dbReference type="InterPro" id="IPR011050">
    <property type="entry name" value="Pectin_lyase_fold/virulence"/>
</dbReference>
<dbReference type="PANTHER" id="PTHR11319:SF35">
    <property type="entry name" value="OUTER MEMBRANE PROTEIN PMPC-RELATED"/>
    <property type="match status" value="1"/>
</dbReference>
<name>A0A0V0R1S0_PSEPJ</name>
<proteinExistence type="predicted"/>
<evidence type="ECO:0000259" key="1">
    <source>
        <dbReference type="Pfam" id="PF13229"/>
    </source>
</evidence>
<dbReference type="Proteomes" id="UP000054937">
    <property type="component" value="Unassembled WGS sequence"/>
</dbReference>
<organism evidence="2 3">
    <name type="scientific">Pseudocohnilembus persalinus</name>
    <name type="common">Ciliate</name>
    <dbReference type="NCBI Taxonomy" id="266149"/>
    <lineage>
        <taxon>Eukaryota</taxon>
        <taxon>Sar</taxon>
        <taxon>Alveolata</taxon>
        <taxon>Ciliophora</taxon>
        <taxon>Intramacronucleata</taxon>
        <taxon>Oligohymenophorea</taxon>
        <taxon>Scuticociliatia</taxon>
        <taxon>Philasterida</taxon>
        <taxon>Pseudocohnilembidae</taxon>
        <taxon>Pseudocohnilembus</taxon>
    </lineage>
</organism>
<accession>A0A0V0R1S0</accession>
<evidence type="ECO:0000313" key="2">
    <source>
        <dbReference type="EMBL" id="KRX08101.1"/>
    </source>
</evidence>
<dbReference type="InterPro" id="IPR012334">
    <property type="entry name" value="Pectin_lyas_fold"/>
</dbReference>
<dbReference type="Gene3D" id="2.160.20.10">
    <property type="entry name" value="Single-stranded right-handed beta-helix, Pectin lyase-like"/>
    <property type="match status" value="1"/>
</dbReference>
<feature type="domain" description="Right handed beta helix" evidence="1">
    <location>
        <begin position="429"/>
        <end position="603"/>
    </location>
</feature>
<dbReference type="EMBL" id="LDAU01000073">
    <property type="protein sequence ID" value="KRX08101.1"/>
    <property type="molecule type" value="Genomic_DNA"/>
</dbReference>
<keyword evidence="2" id="KW-0456">Lyase</keyword>
<sequence>MDVDQFFISACNFSNNIVQNGIVNLKNMYKSSGNYNIHVNNTVFNNNTGEYNGIYISSAQIPIIFNNITISENKKGQSIYLYNLYEAVNIINSNFQKNEYEDKSGSCLNAEFVDILILNNLNISYNMGYKSNFYIYQNSDLIFANSIVSNNTGYSSSGVHVQYSWQSQIYNIQFTNNYAEDESTALNLYSCDYSEIYNLTFEDNISGNSFGAFLLEYSYFDEIRDLTFKRNQAQQKGTSFALITAYQSTFKNIHIQDSVALGQNGALYIEQGSYVDFYNVTIFNCTTDDKNGGGIYAYLPKFYTLINSTFYDNHASIGGAVSIYSAQNFTLENIDFKNNSARSYGGALHIDKGDSYLNNITFYGNQVDQHGGAIYLESIIHVEILNSSFINNQCSFGNGGALNIQSGQEIILQNNILSQNIANLGSGGAIYADRAQILNILNSQLHSNMKAEQGGALYLFSFREFLINNTQIYDHNDETQIRGGAIYLQNGDKIQFLNSKISNNQAQFYGGAIFCNNLKSFFIYKTMIENNFVYTTNEDISEKGGALFIDIVKNLTLEQSSFNNNSAQEQGGAINLENAEILNIQKSTFEFNSVQYDNNSNQYEKRQGYQITKGGGIYYNLQQQNTLNQFQILIQESIFKNNIASSGGAIMIQLDPSYNVNFNFENLKFQGNIADIGPGIRFLGDNEDYFKNLNQQSEYLLDIYYV</sequence>
<feature type="domain" description="Right handed beta helix" evidence="1">
    <location>
        <begin position="267"/>
        <end position="421"/>
    </location>
</feature>